<evidence type="ECO:0000259" key="7">
    <source>
        <dbReference type="Pfam" id="PF17801"/>
    </source>
</evidence>
<dbReference type="Gene3D" id="3.20.20.70">
    <property type="entry name" value="Aldolase class I"/>
    <property type="match status" value="1"/>
</dbReference>
<name>A0A1D6IV28_MAIZE</name>
<dbReference type="PANTHER" id="PTHR11452:SF42">
    <property type="entry name" value="ALPHA-GALACTOSIDASE"/>
    <property type="match status" value="1"/>
</dbReference>
<evidence type="ECO:0000256" key="2">
    <source>
        <dbReference type="ARBA" id="ARBA00009743"/>
    </source>
</evidence>
<keyword evidence="4" id="KW-0732">Signal</keyword>
<keyword evidence="5" id="KW-0378">Hydrolase</keyword>
<dbReference type="GO" id="GO:0005975">
    <property type="term" value="P:carbohydrate metabolic process"/>
    <property type="evidence" value="ECO:0007669"/>
    <property type="project" value="InterPro"/>
</dbReference>
<evidence type="ECO:0000256" key="5">
    <source>
        <dbReference type="ARBA" id="ARBA00022801"/>
    </source>
</evidence>
<feature type="domain" description="Alpha galactosidase C-terminal" evidence="7">
    <location>
        <begin position="173"/>
        <end position="250"/>
    </location>
</feature>
<comment type="similarity">
    <text evidence="2">Belongs to the glycosyl hydrolase 27 family.</text>
</comment>
<dbReference type="SUPFAM" id="SSF50370">
    <property type="entry name" value="Ricin B-like lectins"/>
    <property type="match status" value="1"/>
</dbReference>
<dbReference type="GO" id="GO:0004557">
    <property type="term" value="F:alpha-galactosidase activity"/>
    <property type="evidence" value="ECO:0007669"/>
    <property type="project" value="UniProtKB-EC"/>
</dbReference>
<organism evidence="8">
    <name type="scientific">Zea mays</name>
    <name type="common">Maize</name>
    <dbReference type="NCBI Taxonomy" id="4577"/>
    <lineage>
        <taxon>Eukaryota</taxon>
        <taxon>Viridiplantae</taxon>
        <taxon>Streptophyta</taxon>
        <taxon>Embryophyta</taxon>
        <taxon>Tracheophyta</taxon>
        <taxon>Spermatophyta</taxon>
        <taxon>Magnoliopsida</taxon>
        <taxon>Liliopsida</taxon>
        <taxon>Poales</taxon>
        <taxon>Poaceae</taxon>
        <taxon>PACMAD clade</taxon>
        <taxon>Panicoideae</taxon>
        <taxon>Andropogonodae</taxon>
        <taxon>Andropogoneae</taxon>
        <taxon>Tripsacinae</taxon>
        <taxon>Zea</taxon>
    </lineage>
</organism>
<dbReference type="Pfam" id="PF17801">
    <property type="entry name" value="Melibiase_C"/>
    <property type="match status" value="1"/>
</dbReference>
<dbReference type="AlphaFoldDB" id="A0A1D6IV28"/>
<dbReference type="PANTHER" id="PTHR11452">
    <property type="entry name" value="ALPHA-GALACTOSIDASE/ALPHA-N-ACETYLGALACTOSAMINIDASE"/>
    <property type="match status" value="1"/>
</dbReference>
<evidence type="ECO:0000256" key="1">
    <source>
        <dbReference type="ARBA" id="ARBA00001255"/>
    </source>
</evidence>
<evidence type="ECO:0000256" key="6">
    <source>
        <dbReference type="ARBA" id="ARBA00023295"/>
    </source>
</evidence>
<dbReference type="SUPFAM" id="SSF51011">
    <property type="entry name" value="Glycosyl hydrolase domain"/>
    <property type="match status" value="1"/>
</dbReference>
<dbReference type="EC" id="3.2.1.22" evidence="3"/>
<accession>A0A1D6IV28</accession>
<dbReference type="Gene3D" id="2.60.40.1180">
    <property type="entry name" value="Golgi alpha-mannosidase II"/>
    <property type="match status" value="1"/>
</dbReference>
<dbReference type="InterPro" id="IPR002241">
    <property type="entry name" value="Glyco_hydro_27"/>
</dbReference>
<evidence type="ECO:0000313" key="8">
    <source>
        <dbReference type="EMBL" id="AQK39860.1"/>
    </source>
</evidence>
<dbReference type="InterPro" id="IPR035992">
    <property type="entry name" value="Ricin_B-like_lectins"/>
</dbReference>
<reference evidence="8" key="1">
    <citation type="submission" date="2015-12" db="EMBL/GenBank/DDBJ databases">
        <title>Update maize B73 reference genome by single molecule sequencing technologies.</title>
        <authorList>
            <consortium name="Maize Genome Sequencing Project"/>
            <person name="Ware D."/>
        </authorList>
    </citation>
    <scope>NUCLEOTIDE SEQUENCE</scope>
    <source>
        <tissue evidence="8">Seedling</tissue>
    </source>
</reference>
<proteinExistence type="inferred from homology"/>
<comment type="catalytic activity">
    <reaction evidence="1">
        <text>Hydrolysis of terminal, non-reducing alpha-D-galactose residues in alpha-D-galactosides, including galactose oligosaccharides, galactomannans and galactolipids.</text>
        <dbReference type="EC" id="3.2.1.22"/>
    </reaction>
</comment>
<protein>
    <recommendedName>
        <fullName evidence="3">alpha-galactosidase</fullName>
        <ecNumber evidence="3">3.2.1.22</ecNumber>
    </recommendedName>
</protein>
<gene>
    <name evidence="8" type="ORF">ZEAMMB73_Zm00001d023715</name>
</gene>
<sequence>MLPPRGWNSYDSFSWIVDENAYLQNAQIMTEKLLPHGYQYAVIDFLWYRKYVDGAYTDSYGFDNIDEWGRPFPDLQRFPSSRVDRGFSQIAMDTKEHQSKFHISVTNTDDTCLDASAGRRQTASEIRLPMFSACRWHAKQMWELNANGNLVSSYSRLCATVESRDEGGTSGGRAWIATGSEGEIYLAFFNLDSMSRKMTVQISDLGKVLGRNLLEKNPCSYTEVWSGKNFGPVKEEISAVVHSHGSMVFEIIC</sequence>
<evidence type="ECO:0000256" key="3">
    <source>
        <dbReference type="ARBA" id="ARBA00012755"/>
    </source>
</evidence>
<dbReference type="SUPFAM" id="SSF51445">
    <property type="entry name" value="(Trans)glycosidases"/>
    <property type="match status" value="1"/>
</dbReference>
<evidence type="ECO:0000256" key="4">
    <source>
        <dbReference type="ARBA" id="ARBA00022729"/>
    </source>
</evidence>
<dbReference type="InterPro" id="IPR013780">
    <property type="entry name" value="Glyco_hydro_b"/>
</dbReference>
<dbReference type="ExpressionAtlas" id="A0A1D6IV28">
    <property type="expression patterns" value="baseline and differential"/>
</dbReference>
<dbReference type="InterPro" id="IPR013785">
    <property type="entry name" value="Aldolase_TIM"/>
</dbReference>
<dbReference type="InterPro" id="IPR041233">
    <property type="entry name" value="Melibiase_C"/>
</dbReference>
<dbReference type="EMBL" id="CM000786">
    <property type="protein sequence ID" value="AQK39860.1"/>
    <property type="molecule type" value="Genomic_DNA"/>
</dbReference>
<keyword evidence="6" id="KW-0326">Glycosidase</keyword>
<dbReference type="InterPro" id="IPR017853">
    <property type="entry name" value="GH"/>
</dbReference>